<sequence length="496" mass="55943">MDHDEERPRTFQFVPWQAGALAESQTCVASLLANSYLPTATDEGLKNEVLAHTYESLSPASTCRICDLLDSLVNHTDPSIAFFEDYALLCYVCSRAPRAWLSTVIAAVDFTRLLMAHFPEAGSLDTLFMPHRLLAVDVQLHFFVNRCFLPITTTQMIHGANLGYYRIEFLRAILTGQGPATFCFKSMWPKPQEHMKVRGVATSDTSSSFKRKEIQSMPRGQICCLLSNELDRVMVTHEGPESLVFDRSKPWKHDFCDFLTFIWEGTDLLEKPDRYSIVINGQMKDSVNSLFSSFKNWTPPGNVDTSQGPSLLAPMFGLKKKNASRTICPLCEILAGHPDAKSALDRLKARIVASFGNNIKILDRIAFILKDSHTFLDVSCPRLKTWLSRCSSQDFHKHLFCDPMCAINHKTTDHGVLFGLPKREHLAAFRAALANGEHLENRVCDELITLTYIFKSAQVSRINKTILVDVTKELDAALRRHGLETIQTYQTSQIYV</sequence>
<keyword evidence="4" id="KW-0863">Zinc-finger</keyword>
<evidence type="ECO:0000256" key="2">
    <source>
        <dbReference type="ARBA" id="ARBA00022562"/>
    </source>
</evidence>
<keyword evidence="3" id="KW-0479">Metal-binding</keyword>
<accession>Q8BEN4</accession>
<organism evidence="8 9">
    <name type="scientific">callitrichine gammaherpesvirus 3</name>
    <name type="common">Marmoset lymphocryptovirus</name>
    <dbReference type="NCBI Taxonomy" id="106331"/>
    <lineage>
        <taxon>Viruses</taxon>
        <taxon>Duplodnaviria</taxon>
        <taxon>Heunggongvirae</taxon>
        <taxon>Peploviricota</taxon>
        <taxon>Herviviricetes</taxon>
        <taxon>Herpesvirales</taxon>
        <taxon>Orthoherpesviridae</taxon>
        <taxon>Gammaherpesvirinae</taxon>
        <taxon>Lymphocryptovirus</taxon>
        <taxon>Lymphocryptovirus callitrichinegamma3</taxon>
    </lineage>
</organism>
<comment type="similarity">
    <text evidence="1 7">Belongs to the herpesviridae UL32 protein family.</text>
</comment>
<dbReference type="GO" id="GO:0030430">
    <property type="term" value="C:host cell cytoplasm"/>
    <property type="evidence" value="ECO:0007669"/>
    <property type="project" value="UniProtKB-SubCell"/>
</dbReference>
<dbReference type="GeneID" id="955909"/>
<dbReference type="EMBL" id="AF319782">
    <property type="protein sequence ID" value="AAN64283.1"/>
    <property type="molecule type" value="Genomic_DNA"/>
</dbReference>
<evidence type="ECO:0000313" key="8">
    <source>
        <dbReference type="EMBL" id="AAN64283.1"/>
    </source>
</evidence>
<keyword evidence="2 7" id="KW-1048">Host nucleus</keyword>
<dbReference type="Pfam" id="PF01673">
    <property type="entry name" value="Herpes_env"/>
    <property type="match status" value="1"/>
</dbReference>
<protein>
    <recommendedName>
        <fullName evidence="7">Packaging protein UL32</fullName>
    </recommendedName>
</protein>
<dbReference type="GO" id="GO:0008270">
    <property type="term" value="F:zinc ion binding"/>
    <property type="evidence" value="ECO:0007669"/>
    <property type="project" value="UniProtKB-KW"/>
</dbReference>
<evidence type="ECO:0000256" key="6">
    <source>
        <dbReference type="ARBA" id="ARBA00023200"/>
    </source>
</evidence>
<reference evidence="8 9" key="1">
    <citation type="journal article" date="2001" name="Proc. Natl. Acad. Sci. U.S.A.">
        <title>An Epstein-Barr-related herpesvirus from marmoset lymphomas.</title>
        <authorList>
            <person name="Cho Y."/>
            <person name="Ramer J."/>
            <person name="Rivailler P."/>
            <person name="Quink C."/>
            <person name="Garber R.L."/>
            <person name="Beier D.R."/>
            <person name="Wang F."/>
        </authorList>
    </citation>
    <scope>NUCLEOTIDE SEQUENCE [LARGE SCALE GENOMIC DNA]</scope>
    <source>
        <strain evidence="8 9">CJ0149</strain>
    </source>
</reference>
<reference evidence="8 9" key="2">
    <citation type="journal article" date="2002" name="J. Virol.">
        <title>Complete genomic sequence of an Epstein-Barr virus-related herpesvirus naturally infecting a new world primate: a defining point in the evolution of oncogenic lymphocryptoviruses.</title>
        <authorList>
            <person name="Rivailler P."/>
            <person name="Cho Y.G."/>
            <person name="Wang F."/>
        </authorList>
    </citation>
    <scope>NUCLEOTIDE SEQUENCE [LARGE SCALE GENOMIC DNA]</scope>
    <source>
        <strain evidence="8 9">CJ0149</strain>
    </source>
</reference>
<comment type="function">
    <text evidence="7">Plays a role in efficient localization of neo-synthesized capsids to nuclear replication compartments, thereby controlling cleavage and packaging of virus genomic DNA.</text>
</comment>
<name>Q8BEN4_9GAMA</name>
<dbReference type="PROSITE" id="PS51988">
    <property type="entry name" value="HERPESVIRUS_UL32"/>
    <property type="match status" value="1"/>
</dbReference>
<dbReference type="GO" id="GO:0042025">
    <property type="term" value="C:host cell nucleus"/>
    <property type="evidence" value="ECO:0007669"/>
    <property type="project" value="UniProtKB-SubCell"/>
</dbReference>
<dbReference type="InterPro" id="IPR002597">
    <property type="entry name" value="Herpes_env"/>
</dbReference>
<evidence type="ECO:0000256" key="4">
    <source>
        <dbReference type="ARBA" id="ARBA00022771"/>
    </source>
</evidence>
<evidence type="ECO:0000256" key="7">
    <source>
        <dbReference type="RuleBase" id="RU364029"/>
    </source>
</evidence>
<keyword evidence="5" id="KW-0862">Zinc</keyword>
<keyword evidence="6 7" id="KW-1035">Host cytoplasm</keyword>
<keyword evidence="9" id="KW-1185">Reference proteome</keyword>
<comment type="subcellular location">
    <subcellularLocation>
        <location evidence="7">Host cytoplasm</location>
    </subcellularLocation>
    <subcellularLocation>
        <location evidence="7">Host nucleus</location>
    </subcellularLocation>
</comment>
<evidence type="ECO:0000256" key="1">
    <source>
        <dbReference type="ARBA" id="ARBA00005235"/>
    </source>
</evidence>
<evidence type="ECO:0000256" key="3">
    <source>
        <dbReference type="ARBA" id="ARBA00022723"/>
    </source>
</evidence>
<evidence type="ECO:0000313" key="9">
    <source>
        <dbReference type="Proteomes" id="UP000202809"/>
    </source>
</evidence>
<dbReference type="RefSeq" id="NP_733916.1">
    <property type="nucleotide sequence ID" value="NC_004367.1"/>
</dbReference>
<dbReference type="GO" id="GO:0019031">
    <property type="term" value="C:viral envelope"/>
    <property type="evidence" value="ECO:0007669"/>
    <property type="project" value="InterPro"/>
</dbReference>
<proteinExistence type="inferred from homology"/>
<evidence type="ECO:0000256" key="5">
    <source>
        <dbReference type="ARBA" id="ARBA00022833"/>
    </source>
</evidence>
<dbReference type="KEGG" id="vg:955909"/>
<dbReference type="Proteomes" id="UP000202809">
    <property type="component" value="Segment"/>
</dbReference>
<dbReference type="OrthoDB" id="3440at10239"/>